<feature type="transmembrane region" description="Helical" evidence="6">
    <location>
        <begin position="317"/>
        <end position="338"/>
    </location>
</feature>
<dbReference type="PROSITE" id="PS50850">
    <property type="entry name" value="MFS"/>
    <property type="match status" value="1"/>
</dbReference>
<feature type="region of interest" description="Disordered" evidence="5">
    <location>
        <begin position="539"/>
        <end position="569"/>
    </location>
</feature>
<dbReference type="FunFam" id="1.20.1720.10:FF:000012">
    <property type="entry name" value="MFS toxin efflux pump (AflT)"/>
    <property type="match status" value="1"/>
</dbReference>
<dbReference type="Gene3D" id="1.20.1250.20">
    <property type="entry name" value="MFS general substrate transporter like domains"/>
    <property type="match status" value="1"/>
</dbReference>
<evidence type="ECO:0000256" key="6">
    <source>
        <dbReference type="SAM" id="Phobius"/>
    </source>
</evidence>
<feature type="transmembrane region" description="Helical" evidence="6">
    <location>
        <begin position="174"/>
        <end position="193"/>
    </location>
</feature>
<keyword evidence="4 6" id="KW-0472">Membrane</keyword>
<name>A0AAN6DSX4_9EURO</name>
<feature type="transmembrane region" description="Helical" evidence="6">
    <location>
        <begin position="46"/>
        <end position="65"/>
    </location>
</feature>
<dbReference type="InterPro" id="IPR036259">
    <property type="entry name" value="MFS_trans_sf"/>
</dbReference>
<evidence type="ECO:0000256" key="5">
    <source>
        <dbReference type="SAM" id="MobiDB-lite"/>
    </source>
</evidence>
<feature type="transmembrane region" description="Helical" evidence="6">
    <location>
        <begin position="510"/>
        <end position="532"/>
    </location>
</feature>
<dbReference type="CDD" id="cd17502">
    <property type="entry name" value="MFS_Azr1_MDR_like"/>
    <property type="match status" value="1"/>
</dbReference>
<evidence type="ECO:0000256" key="1">
    <source>
        <dbReference type="ARBA" id="ARBA00004141"/>
    </source>
</evidence>
<gene>
    <name evidence="8" type="ORF">EDD36DRAFT_466439</name>
</gene>
<accession>A0AAN6DSX4</accession>
<evidence type="ECO:0000259" key="7">
    <source>
        <dbReference type="PROSITE" id="PS50850"/>
    </source>
</evidence>
<keyword evidence="9" id="KW-1185">Reference proteome</keyword>
<proteinExistence type="predicted"/>
<dbReference type="GO" id="GO:0005886">
    <property type="term" value="C:plasma membrane"/>
    <property type="evidence" value="ECO:0007669"/>
    <property type="project" value="TreeGrafter"/>
</dbReference>
<dbReference type="Proteomes" id="UP001203852">
    <property type="component" value="Unassembled WGS sequence"/>
</dbReference>
<sequence length="569" mass="60537">MASPDDELAQNASSVVNTTSDAERVDDGPSPSQEQSPEDETEYPSGMAVVLIMASVWLAFFLVALDRTILATAIPRITDQFNSLDDVGWYASAYMLTGCSAQLLYGRIYKFYSTKWVFLASVSLFELGSLVCGTAPNSIALIIGRAIAGIGAAGIFSGGMMVMIHTVPLHKRPVYAGIFGATFGIASVVGPLLGGAFTQKLTWRWCFYINLPIGGVAIAVATIMMKLPGQKDKLSLKQQFAQLDPLGTIVFLPSIVCLLLALQWGGTTYAWSSARIIALLVVFSVTAVAFAAIQIWKKDAAMVPPHILTQRTIASGAWFTLTCTASMTLMVYFLPIWFQAVKGSSALHSGIQLIPLVLSVLVASIIAGKLTQRIGYYVPAMFFASIVAPIGAGMLTTLHPDSNHSTWIGYQVLYGLGLGASVQAALIAAQAALPKPDVAIGTAIINFSQQFGGALFVSVGENLFLNNLASGLKSLPGLDVTKIVNTGATELRSAVPAPYLPQVLSTYNNALMKTMTVAAAMSALSILGTACIEWRNIKKSKKDQKGDKQPTEMPSSTPVEKTENDASNL</sequence>
<feature type="compositionally biased region" description="Polar residues" evidence="5">
    <location>
        <begin position="10"/>
        <end position="20"/>
    </location>
</feature>
<keyword evidence="2 6" id="KW-0812">Transmembrane</keyword>
<evidence type="ECO:0000313" key="9">
    <source>
        <dbReference type="Proteomes" id="UP001203852"/>
    </source>
</evidence>
<dbReference type="EMBL" id="MU404356">
    <property type="protein sequence ID" value="KAI1611503.1"/>
    <property type="molecule type" value="Genomic_DNA"/>
</dbReference>
<dbReference type="AlphaFoldDB" id="A0AAN6DSX4"/>
<feature type="transmembrane region" description="Helical" evidence="6">
    <location>
        <begin position="350"/>
        <end position="367"/>
    </location>
</feature>
<feature type="region of interest" description="Disordered" evidence="5">
    <location>
        <begin position="1"/>
        <end position="41"/>
    </location>
</feature>
<evidence type="ECO:0000256" key="4">
    <source>
        <dbReference type="ARBA" id="ARBA00023136"/>
    </source>
</evidence>
<dbReference type="GO" id="GO:0022857">
    <property type="term" value="F:transmembrane transporter activity"/>
    <property type="evidence" value="ECO:0007669"/>
    <property type="project" value="InterPro"/>
</dbReference>
<dbReference type="SUPFAM" id="SSF103473">
    <property type="entry name" value="MFS general substrate transporter"/>
    <property type="match status" value="1"/>
</dbReference>
<feature type="transmembrane region" description="Helical" evidence="6">
    <location>
        <begin position="142"/>
        <end position="162"/>
    </location>
</feature>
<feature type="transmembrane region" description="Helical" evidence="6">
    <location>
        <begin position="407"/>
        <end position="426"/>
    </location>
</feature>
<reference evidence="8" key="1">
    <citation type="journal article" date="2022" name="bioRxiv">
        <title>Deciphering the potential niche of two novel black yeast fungi from a biological soil crust based on their genomes, phenotypes, and melanin regulation.</title>
        <authorList>
            <consortium name="DOE Joint Genome Institute"/>
            <person name="Carr E.C."/>
            <person name="Barton Q."/>
            <person name="Grambo S."/>
            <person name="Sullivan M."/>
            <person name="Renfro C.M."/>
            <person name="Kuo A."/>
            <person name="Pangilinan J."/>
            <person name="Lipzen A."/>
            <person name="Keymanesh K."/>
            <person name="Savage E."/>
            <person name="Barry K."/>
            <person name="Grigoriev I.V."/>
            <person name="Riekhof W.R."/>
            <person name="Harris S.S."/>
        </authorList>
    </citation>
    <scope>NUCLEOTIDE SEQUENCE</scope>
    <source>
        <strain evidence="8">JF 03-4F</strain>
    </source>
</reference>
<keyword evidence="3 6" id="KW-1133">Transmembrane helix</keyword>
<comment type="subcellular location">
    <subcellularLocation>
        <location evidence="1">Membrane</location>
        <topology evidence="1">Multi-pass membrane protein</topology>
    </subcellularLocation>
</comment>
<evidence type="ECO:0000313" key="8">
    <source>
        <dbReference type="EMBL" id="KAI1611503.1"/>
    </source>
</evidence>
<evidence type="ECO:0000256" key="2">
    <source>
        <dbReference type="ARBA" id="ARBA00022692"/>
    </source>
</evidence>
<dbReference type="FunFam" id="1.20.1250.20:FF:000196">
    <property type="entry name" value="MFS toxin efflux pump (AflT)"/>
    <property type="match status" value="1"/>
</dbReference>
<dbReference type="PANTHER" id="PTHR23501">
    <property type="entry name" value="MAJOR FACILITATOR SUPERFAMILY"/>
    <property type="match status" value="1"/>
</dbReference>
<evidence type="ECO:0000256" key="3">
    <source>
        <dbReference type="ARBA" id="ARBA00022989"/>
    </source>
</evidence>
<dbReference type="PANTHER" id="PTHR23501:SF201">
    <property type="entry name" value="MFS AFLATOXIN EFFLUX PUMP"/>
    <property type="match status" value="1"/>
</dbReference>
<dbReference type="InterPro" id="IPR011701">
    <property type="entry name" value="MFS"/>
</dbReference>
<feature type="transmembrane region" description="Helical" evidence="6">
    <location>
        <begin position="374"/>
        <end position="395"/>
    </location>
</feature>
<comment type="caution">
    <text evidence="8">The sequence shown here is derived from an EMBL/GenBank/DDBJ whole genome shotgun (WGS) entry which is preliminary data.</text>
</comment>
<organism evidence="8 9">
    <name type="scientific">Exophiala viscosa</name>
    <dbReference type="NCBI Taxonomy" id="2486360"/>
    <lineage>
        <taxon>Eukaryota</taxon>
        <taxon>Fungi</taxon>
        <taxon>Dikarya</taxon>
        <taxon>Ascomycota</taxon>
        <taxon>Pezizomycotina</taxon>
        <taxon>Eurotiomycetes</taxon>
        <taxon>Chaetothyriomycetidae</taxon>
        <taxon>Chaetothyriales</taxon>
        <taxon>Herpotrichiellaceae</taxon>
        <taxon>Exophiala</taxon>
    </lineage>
</organism>
<protein>
    <submittedName>
        <fullName evidence="8">Major facilitator superfamily domain-containing protein</fullName>
    </submittedName>
</protein>
<dbReference type="Gene3D" id="1.20.1720.10">
    <property type="entry name" value="Multidrug resistance protein D"/>
    <property type="match status" value="1"/>
</dbReference>
<feature type="domain" description="Major facilitator superfamily (MFS) profile" evidence="7">
    <location>
        <begin position="52"/>
        <end position="537"/>
    </location>
</feature>
<feature type="transmembrane region" description="Helical" evidence="6">
    <location>
        <begin position="276"/>
        <end position="296"/>
    </location>
</feature>
<feature type="transmembrane region" description="Helical" evidence="6">
    <location>
        <begin position="116"/>
        <end position="136"/>
    </location>
</feature>
<feature type="transmembrane region" description="Helical" evidence="6">
    <location>
        <begin position="246"/>
        <end position="264"/>
    </location>
</feature>
<feature type="compositionally biased region" description="Basic and acidic residues" evidence="5">
    <location>
        <begin position="560"/>
        <end position="569"/>
    </location>
</feature>
<feature type="transmembrane region" description="Helical" evidence="6">
    <location>
        <begin position="205"/>
        <end position="225"/>
    </location>
</feature>
<dbReference type="Pfam" id="PF07690">
    <property type="entry name" value="MFS_1"/>
    <property type="match status" value="1"/>
</dbReference>
<dbReference type="InterPro" id="IPR020846">
    <property type="entry name" value="MFS_dom"/>
</dbReference>